<dbReference type="InterPro" id="IPR005632">
    <property type="entry name" value="Chaperone_Skp"/>
</dbReference>
<feature type="chain" id="PRO_5046355357" evidence="4">
    <location>
        <begin position="26"/>
        <end position="197"/>
    </location>
</feature>
<feature type="signal peptide" evidence="4">
    <location>
        <begin position="1"/>
        <end position="25"/>
    </location>
</feature>
<dbReference type="InterPro" id="IPR024930">
    <property type="entry name" value="Skp_dom_sf"/>
</dbReference>
<feature type="coiled-coil region" evidence="3">
    <location>
        <begin position="99"/>
        <end position="126"/>
    </location>
</feature>
<evidence type="ECO:0000256" key="2">
    <source>
        <dbReference type="ARBA" id="ARBA00022729"/>
    </source>
</evidence>
<protein>
    <submittedName>
        <fullName evidence="5">OmpH family outer membrane protein</fullName>
    </submittedName>
</protein>
<proteinExistence type="inferred from homology"/>
<dbReference type="PANTHER" id="PTHR35089">
    <property type="entry name" value="CHAPERONE PROTEIN SKP"/>
    <property type="match status" value="1"/>
</dbReference>
<evidence type="ECO:0000313" key="5">
    <source>
        <dbReference type="EMBL" id="MEE2524900.1"/>
    </source>
</evidence>
<dbReference type="EMBL" id="JAZDRP010000001">
    <property type="protein sequence ID" value="MEE2524900.1"/>
    <property type="molecule type" value="Genomic_DNA"/>
</dbReference>
<dbReference type="PANTHER" id="PTHR35089:SF1">
    <property type="entry name" value="CHAPERONE PROTEIN SKP"/>
    <property type="match status" value="1"/>
</dbReference>
<evidence type="ECO:0000256" key="4">
    <source>
        <dbReference type="SAM" id="SignalP"/>
    </source>
</evidence>
<comment type="caution">
    <text evidence="5">The sequence shown here is derived from an EMBL/GenBank/DDBJ whole genome shotgun (WGS) entry which is preliminary data.</text>
</comment>
<organism evidence="5 6">
    <name type="scientific">Hyphobacterium lacteum</name>
    <dbReference type="NCBI Taxonomy" id="3116575"/>
    <lineage>
        <taxon>Bacteria</taxon>
        <taxon>Pseudomonadati</taxon>
        <taxon>Pseudomonadota</taxon>
        <taxon>Alphaproteobacteria</taxon>
        <taxon>Maricaulales</taxon>
        <taxon>Maricaulaceae</taxon>
        <taxon>Hyphobacterium</taxon>
    </lineage>
</organism>
<dbReference type="Proteomes" id="UP001354971">
    <property type="component" value="Unassembled WGS sequence"/>
</dbReference>
<evidence type="ECO:0000313" key="6">
    <source>
        <dbReference type="Proteomes" id="UP001354971"/>
    </source>
</evidence>
<gene>
    <name evidence="5" type="ORF">V0U79_00860</name>
</gene>
<evidence type="ECO:0000256" key="1">
    <source>
        <dbReference type="ARBA" id="ARBA00009091"/>
    </source>
</evidence>
<dbReference type="SMART" id="SM00935">
    <property type="entry name" value="OmpH"/>
    <property type="match status" value="1"/>
</dbReference>
<dbReference type="Gene3D" id="3.30.910.20">
    <property type="entry name" value="Skp domain"/>
    <property type="match status" value="1"/>
</dbReference>
<name>A0ABU7LLU5_9PROT</name>
<sequence>MKPSSLNPLALIFAAVAFVSISAPAMSQTMIVINEDRILRESDVGVHIAGRLQTISEEMDGELRALREPIDAEAERLNAETQGLTQEAVQQRPDLMQRIQTVSQQAQQFEATRQRYANELVATERAAMRPVLEALQAVLQEVVTARSADIVMDRSSLVYAGSSVDASQDVIDGLNARLPTVPVNRVRLPEDGGQPQQ</sequence>
<keyword evidence="2 4" id="KW-0732">Signal</keyword>
<dbReference type="Pfam" id="PF03938">
    <property type="entry name" value="OmpH"/>
    <property type="match status" value="1"/>
</dbReference>
<comment type="similarity">
    <text evidence="1">Belongs to the Skp family.</text>
</comment>
<evidence type="ECO:0000256" key="3">
    <source>
        <dbReference type="SAM" id="Coils"/>
    </source>
</evidence>
<keyword evidence="6" id="KW-1185">Reference proteome</keyword>
<keyword evidence="3" id="KW-0175">Coiled coil</keyword>
<accession>A0ABU7LLU5</accession>
<reference evidence="5 6" key="1">
    <citation type="submission" date="2024-01" db="EMBL/GenBank/DDBJ databases">
        <title>Hyphobacterium bacterium isolated from marine sediment.</title>
        <authorList>
            <person name="Zhao S."/>
        </authorList>
    </citation>
    <scope>NUCLEOTIDE SEQUENCE [LARGE SCALE GENOMIC DNA]</scope>
    <source>
        <strain evidence="6">HN65</strain>
    </source>
</reference>
<dbReference type="SUPFAM" id="SSF111384">
    <property type="entry name" value="OmpH-like"/>
    <property type="match status" value="1"/>
</dbReference>
<dbReference type="RefSeq" id="WP_330197566.1">
    <property type="nucleotide sequence ID" value="NZ_JAZDRP010000001.1"/>
</dbReference>